<evidence type="ECO:0000256" key="14">
    <source>
        <dbReference type="SAM" id="MobiDB-lite"/>
    </source>
</evidence>
<dbReference type="AlphaFoldDB" id="F0XD94"/>
<keyword evidence="11" id="KW-0539">Nucleus</keyword>
<dbReference type="InParanoid" id="F0XD94"/>
<evidence type="ECO:0000256" key="5">
    <source>
        <dbReference type="ARBA" id="ARBA00022737"/>
    </source>
</evidence>
<dbReference type="Proteomes" id="UP000007796">
    <property type="component" value="Unassembled WGS sequence"/>
</dbReference>
<dbReference type="FunFam" id="3.30.160.60:FF:000141">
    <property type="entry name" value="C2H2 zinc finger protein"/>
    <property type="match status" value="1"/>
</dbReference>
<dbReference type="Gene3D" id="3.30.160.60">
    <property type="entry name" value="Classic Zinc Finger"/>
    <property type="match status" value="2"/>
</dbReference>
<dbReference type="GO" id="GO:0005634">
    <property type="term" value="C:nucleus"/>
    <property type="evidence" value="ECO:0007669"/>
    <property type="project" value="UniProtKB-SubCell"/>
</dbReference>
<evidence type="ECO:0000313" key="17">
    <source>
        <dbReference type="Proteomes" id="UP000007796"/>
    </source>
</evidence>
<evidence type="ECO:0000256" key="13">
    <source>
        <dbReference type="PROSITE-ProRule" id="PRU00042"/>
    </source>
</evidence>
<evidence type="ECO:0000256" key="8">
    <source>
        <dbReference type="ARBA" id="ARBA00023015"/>
    </source>
</evidence>
<keyword evidence="4" id="KW-0479">Metal-binding</keyword>
<evidence type="ECO:0000256" key="11">
    <source>
        <dbReference type="ARBA" id="ARBA00023242"/>
    </source>
</evidence>
<dbReference type="SMART" id="SM00355">
    <property type="entry name" value="ZnF_C2H2"/>
    <property type="match status" value="2"/>
</dbReference>
<dbReference type="FunFam" id="3.30.160.60:FF:000243">
    <property type="entry name" value="Probable transcription factor steA"/>
    <property type="match status" value="1"/>
</dbReference>
<evidence type="ECO:0000256" key="10">
    <source>
        <dbReference type="ARBA" id="ARBA00023163"/>
    </source>
</evidence>
<feature type="domain" description="C2H2-type" evidence="15">
    <location>
        <begin position="451"/>
        <end position="479"/>
    </location>
</feature>
<protein>
    <recommendedName>
        <fullName evidence="12">C2H2-type transcription factor MSN2</fullName>
    </recommendedName>
</protein>
<evidence type="ECO:0000259" key="15">
    <source>
        <dbReference type="PROSITE" id="PS50157"/>
    </source>
</evidence>
<evidence type="ECO:0000256" key="2">
    <source>
        <dbReference type="ARBA" id="ARBA00004496"/>
    </source>
</evidence>
<dbReference type="HOGENOM" id="CLU_030977_1_0_1"/>
<evidence type="ECO:0000313" key="16">
    <source>
        <dbReference type="EMBL" id="EFX03797.1"/>
    </source>
</evidence>
<proteinExistence type="predicted"/>
<dbReference type="RefSeq" id="XP_014173279.1">
    <property type="nucleotide sequence ID" value="XM_014317804.1"/>
</dbReference>
<feature type="region of interest" description="Disordered" evidence="14">
    <location>
        <begin position="383"/>
        <end position="443"/>
    </location>
</feature>
<dbReference type="SUPFAM" id="SSF57667">
    <property type="entry name" value="beta-beta-alpha zinc fingers"/>
    <property type="match status" value="1"/>
</dbReference>
<dbReference type="Pfam" id="PF00096">
    <property type="entry name" value="zf-C2H2"/>
    <property type="match status" value="2"/>
</dbReference>
<keyword evidence="8" id="KW-0805">Transcription regulation</keyword>
<dbReference type="STRING" id="655863.F0XD94"/>
<dbReference type="InterPro" id="IPR036236">
    <property type="entry name" value="Znf_C2H2_sf"/>
</dbReference>
<sequence length="581" mass="62792">MESMMSNIGPAFYCYNPEQSMAARQHNHFMQHHQMSYAVPTLPSTPIYSRPNSSCSQQQMQMQPLRSMTSVPSSIMAPMPSPPATSSAIINGHIMHKPTIMLETELCDADGLHYPSTPPLSTVSSAISSPGSCDMLATPLNPMFSGLDSFRNLKEACPTDFVPDNGSMTGWSSSPPLTPVFVHSHAQQILPIDNSHAPISVHNELLSVSACPSLSPSPSPYPRSIASEQDNDFCDPRNLTVSAVDSDLSTEFSTLHSDVDDDYSLKTEPLSPEAHGVAVCAVDFEQSLVHGVTGLDDFPELESEDDFVNGLVNLGGELSAISAGSPSADLASRSRSSSSISANSDFECDQFFDTWDSSLEMEAQQSHKRQRTVSTGMNIFTAASDSAGSNEVEQVSSVSDEQNDSSDNNTDSAGSASPENMDGNSNTPSVPVSTNRRGRKQSLTEDPSKIFACDLCNRRFRRQEHLKRHYRSLHTQEKPFSCHECGKKFSRSDNLAQHARTHGAGAFVMNLYDDAEIVAAATASYPPHPMYAQHAAAMGDDFSNMGRVLFQVAAEIPGSASEVSSDDGGDGQGKKKRKRSE</sequence>
<dbReference type="GO" id="GO:0000978">
    <property type="term" value="F:RNA polymerase II cis-regulatory region sequence-specific DNA binding"/>
    <property type="evidence" value="ECO:0007669"/>
    <property type="project" value="InterPro"/>
</dbReference>
<evidence type="ECO:0000256" key="6">
    <source>
        <dbReference type="ARBA" id="ARBA00022771"/>
    </source>
</evidence>
<evidence type="ECO:0000256" key="4">
    <source>
        <dbReference type="ARBA" id="ARBA00022723"/>
    </source>
</evidence>
<evidence type="ECO:0000256" key="3">
    <source>
        <dbReference type="ARBA" id="ARBA00022490"/>
    </source>
</evidence>
<keyword evidence="17" id="KW-1185">Reference proteome</keyword>
<dbReference type="EMBL" id="GL629765">
    <property type="protein sequence ID" value="EFX03797.1"/>
    <property type="molecule type" value="Genomic_DNA"/>
</dbReference>
<evidence type="ECO:0000256" key="9">
    <source>
        <dbReference type="ARBA" id="ARBA00023026"/>
    </source>
</evidence>
<name>F0XD94_GROCL</name>
<organism evidence="17">
    <name type="scientific">Grosmannia clavigera (strain kw1407 / UAMH 11150)</name>
    <name type="common">Blue stain fungus</name>
    <name type="synonym">Graphiocladiella clavigera</name>
    <dbReference type="NCBI Taxonomy" id="655863"/>
    <lineage>
        <taxon>Eukaryota</taxon>
        <taxon>Fungi</taxon>
        <taxon>Dikarya</taxon>
        <taxon>Ascomycota</taxon>
        <taxon>Pezizomycotina</taxon>
        <taxon>Sordariomycetes</taxon>
        <taxon>Sordariomycetidae</taxon>
        <taxon>Ophiostomatales</taxon>
        <taxon>Ophiostomataceae</taxon>
        <taxon>Leptographium</taxon>
    </lineage>
</organism>
<dbReference type="GO" id="GO:0000785">
    <property type="term" value="C:chromatin"/>
    <property type="evidence" value="ECO:0007669"/>
    <property type="project" value="TreeGrafter"/>
</dbReference>
<evidence type="ECO:0000256" key="1">
    <source>
        <dbReference type="ARBA" id="ARBA00004123"/>
    </source>
</evidence>
<dbReference type="eggNOG" id="KOG1721">
    <property type="taxonomic scope" value="Eukaryota"/>
</dbReference>
<keyword evidence="7" id="KW-0862">Zinc</keyword>
<feature type="region of interest" description="Disordered" evidence="14">
    <location>
        <begin position="558"/>
        <end position="581"/>
    </location>
</feature>
<dbReference type="GO" id="GO:0005737">
    <property type="term" value="C:cytoplasm"/>
    <property type="evidence" value="ECO:0007669"/>
    <property type="project" value="UniProtKB-SubCell"/>
</dbReference>
<dbReference type="PANTHER" id="PTHR40626:SF32">
    <property type="entry name" value="ZINC FINGER PROTEIN RST2"/>
    <property type="match status" value="1"/>
</dbReference>
<dbReference type="OrthoDB" id="654211at2759"/>
<feature type="domain" description="C2H2-type" evidence="15">
    <location>
        <begin position="480"/>
        <end position="502"/>
    </location>
</feature>
<dbReference type="PANTHER" id="PTHR40626">
    <property type="entry name" value="MIP31509P"/>
    <property type="match status" value="1"/>
</dbReference>
<keyword evidence="10" id="KW-0804">Transcription</keyword>
<gene>
    <name evidence="16" type="ORF">CMQ_725</name>
</gene>
<accession>F0XD94</accession>
<keyword evidence="3" id="KW-0963">Cytoplasm</keyword>
<keyword evidence="9" id="KW-0843">Virulence</keyword>
<dbReference type="InterPro" id="IPR051059">
    <property type="entry name" value="VerF-like"/>
</dbReference>
<dbReference type="PROSITE" id="PS50157">
    <property type="entry name" value="ZINC_FINGER_C2H2_2"/>
    <property type="match status" value="2"/>
</dbReference>
<dbReference type="GO" id="GO:0008270">
    <property type="term" value="F:zinc ion binding"/>
    <property type="evidence" value="ECO:0007669"/>
    <property type="project" value="UniProtKB-KW"/>
</dbReference>
<dbReference type="GeneID" id="25980773"/>
<evidence type="ECO:0000256" key="12">
    <source>
        <dbReference type="ARBA" id="ARBA00093629"/>
    </source>
</evidence>
<dbReference type="GO" id="GO:0000981">
    <property type="term" value="F:DNA-binding transcription factor activity, RNA polymerase II-specific"/>
    <property type="evidence" value="ECO:0007669"/>
    <property type="project" value="InterPro"/>
</dbReference>
<reference evidence="16 17" key="1">
    <citation type="journal article" date="2011" name="Proc. Natl. Acad. Sci. U.S.A.">
        <title>Genome and transcriptome analyses of the mountain pine beetle-fungal symbiont Grosmannia clavigera, a lodgepole pine pathogen.</title>
        <authorList>
            <person name="DiGuistini S."/>
            <person name="Wang Y."/>
            <person name="Liao N.Y."/>
            <person name="Taylor G."/>
            <person name="Tanguay P."/>
            <person name="Feau N."/>
            <person name="Henrissat B."/>
            <person name="Chan S.K."/>
            <person name="Hesse-Orce U."/>
            <person name="Alamouti S.M."/>
            <person name="Tsui C.K.M."/>
            <person name="Docking R.T."/>
            <person name="Levasseur A."/>
            <person name="Haridas S."/>
            <person name="Robertson G."/>
            <person name="Birol I."/>
            <person name="Holt R.A."/>
            <person name="Marra M.A."/>
            <person name="Hamelin R.C."/>
            <person name="Hirst M."/>
            <person name="Jones S.J.M."/>
            <person name="Bohlmann J."/>
            <person name="Breuil C."/>
        </authorList>
    </citation>
    <scope>NUCLEOTIDE SEQUENCE [LARGE SCALE GENOMIC DNA]</scope>
    <source>
        <strain evidence="17">kw1407 / UAMH 11150</strain>
    </source>
</reference>
<evidence type="ECO:0000256" key="7">
    <source>
        <dbReference type="ARBA" id="ARBA00022833"/>
    </source>
</evidence>
<comment type="subcellular location">
    <subcellularLocation>
        <location evidence="2">Cytoplasm</location>
    </subcellularLocation>
    <subcellularLocation>
        <location evidence="1">Nucleus</location>
    </subcellularLocation>
</comment>
<dbReference type="InterPro" id="IPR013087">
    <property type="entry name" value="Znf_C2H2_type"/>
</dbReference>
<feature type="compositionally biased region" description="Polar residues" evidence="14">
    <location>
        <begin position="383"/>
        <end position="435"/>
    </location>
</feature>
<keyword evidence="6 13" id="KW-0863">Zinc-finger</keyword>
<dbReference type="PROSITE" id="PS00028">
    <property type="entry name" value="ZINC_FINGER_C2H2_1"/>
    <property type="match status" value="2"/>
</dbReference>
<keyword evidence="5" id="KW-0677">Repeat</keyword>